<comment type="subunit">
    <text evidence="7">The Tat system comprises two distinct complexes: a TatABC complex, containing multiple copies of TatA, TatB and TatC subunits, and a separate TatA complex, containing only TatA subunits. Substrates initially bind to the TatABC complex, which probably triggers association of the separate TatA complex to form the active translocon.</text>
</comment>
<sequence>MGATSAPPRKANPDGRMPLGQHLRELRKRIMLAGAGIVVGAIGGWILYPLLFEQIAAPVNHVGGDLNFTTVGQAFDLQIQVALLLGVFLSCPWWIAQLWMFVTPGLTRSERLYSMAFAGAGALLFVGGGALAWWVLPHAVEMLASFTPEGGANLFTAREYFAFFTKVILFFGVAFLLPEAMVGLNFLGVVRAATFLQAWRWAVVAAFAFTAIANPLPDVWSMIIMGGSLSALFFLAVGVCFLHDRGADRRKATATAETAADE</sequence>
<evidence type="ECO:0000256" key="2">
    <source>
        <dbReference type="ARBA" id="ARBA00022692"/>
    </source>
</evidence>
<name>A0ABP8LAC2_9MICO</name>
<dbReference type="NCBIfam" id="TIGR00945">
    <property type="entry name" value="tatC"/>
    <property type="match status" value="1"/>
</dbReference>
<proteinExistence type="inferred from homology"/>
<keyword evidence="4 7" id="KW-1133">Transmembrane helix</keyword>
<keyword evidence="7" id="KW-1003">Cell membrane</keyword>
<feature type="transmembrane region" description="Helical" evidence="7">
    <location>
        <begin position="30"/>
        <end position="48"/>
    </location>
</feature>
<dbReference type="PRINTS" id="PR01840">
    <property type="entry name" value="TATCFAMILY"/>
</dbReference>
<evidence type="ECO:0000256" key="3">
    <source>
        <dbReference type="ARBA" id="ARBA00022927"/>
    </source>
</evidence>
<dbReference type="EMBL" id="BAABGN010000009">
    <property type="protein sequence ID" value="GAA4425226.1"/>
    <property type="molecule type" value="Genomic_DNA"/>
</dbReference>
<evidence type="ECO:0000256" key="5">
    <source>
        <dbReference type="ARBA" id="ARBA00023010"/>
    </source>
</evidence>
<feature type="transmembrane region" description="Helical" evidence="7">
    <location>
        <begin position="219"/>
        <end position="242"/>
    </location>
</feature>
<comment type="subcellular location">
    <subcellularLocation>
        <location evidence="7">Cell membrane</location>
        <topology evidence="7">Multi-pass membrane protein</topology>
    </subcellularLocation>
    <subcellularLocation>
        <location evidence="1">Membrane</location>
        <topology evidence="1">Multi-pass membrane protein</topology>
    </subcellularLocation>
</comment>
<evidence type="ECO:0000256" key="1">
    <source>
        <dbReference type="ARBA" id="ARBA00004141"/>
    </source>
</evidence>
<dbReference type="PANTHER" id="PTHR30371:SF0">
    <property type="entry name" value="SEC-INDEPENDENT PROTEIN TRANSLOCASE PROTEIN TATC, CHLOROPLASTIC-RELATED"/>
    <property type="match status" value="1"/>
</dbReference>
<dbReference type="PANTHER" id="PTHR30371">
    <property type="entry name" value="SEC-INDEPENDENT PROTEIN TRANSLOCASE PROTEIN TATC"/>
    <property type="match status" value="1"/>
</dbReference>
<keyword evidence="9" id="KW-1185">Reference proteome</keyword>
<feature type="transmembrane region" description="Helical" evidence="7">
    <location>
        <begin position="77"/>
        <end position="100"/>
    </location>
</feature>
<feature type="transmembrane region" description="Helical" evidence="7">
    <location>
        <begin position="189"/>
        <end position="213"/>
    </location>
</feature>
<reference evidence="9" key="1">
    <citation type="journal article" date="2019" name="Int. J. Syst. Evol. Microbiol.">
        <title>The Global Catalogue of Microorganisms (GCM) 10K type strain sequencing project: providing services to taxonomists for standard genome sequencing and annotation.</title>
        <authorList>
            <consortium name="The Broad Institute Genomics Platform"/>
            <consortium name="The Broad Institute Genome Sequencing Center for Infectious Disease"/>
            <person name="Wu L."/>
            <person name="Ma J."/>
        </authorList>
    </citation>
    <scope>NUCLEOTIDE SEQUENCE [LARGE SCALE GENOMIC DNA]</scope>
    <source>
        <strain evidence="9">JCM 17810</strain>
    </source>
</reference>
<comment type="similarity">
    <text evidence="7">Belongs to the TatC family.</text>
</comment>
<evidence type="ECO:0000313" key="9">
    <source>
        <dbReference type="Proteomes" id="UP001500622"/>
    </source>
</evidence>
<keyword evidence="3 7" id="KW-0653">Protein transport</keyword>
<dbReference type="InterPro" id="IPR002033">
    <property type="entry name" value="TatC"/>
</dbReference>
<comment type="caution">
    <text evidence="8">The sequence shown here is derived from an EMBL/GenBank/DDBJ whole genome shotgun (WGS) entry which is preliminary data.</text>
</comment>
<feature type="transmembrane region" description="Helical" evidence="7">
    <location>
        <begin position="112"/>
        <end position="136"/>
    </location>
</feature>
<accession>A0ABP8LAC2</accession>
<evidence type="ECO:0000256" key="7">
    <source>
        <dbReference type="HAMAP-Rule" id="MF_00902"/>
    </source>
</evidence>
<dbReference type="HAMAP" id="MF_00902">
    <property type="entry name" value="TatC"/>
    <property type="match status" value="1"/>
</dbReference>
<comment type="function">
    <text evidence="7">Part of the twin-arginine translocation (Tat) system that transports large folded proteins containing a characteristic twin-arginine motif in their signal peptide across membranes. Together with TatB, TatC is part of a receptor directly interacting with Tat signal peptides.</text>
</comment>
<evidence type="ECO:0000256" key="4">
    <source>
        <dbReference type="ARBA" id="ARBA00022989"/>
    </source>
</evidence>
<comment type="caution">
    <text evidence="7">Lacks conserved residue(s) required for the propagation of feature annotation.</text>
</comment>
<gene>
    <name evidence="7 8" type="primary">tatC</name>
    <name evidence="8" type="ORF">GCM10023169_22670</name>
</gene>
<dbReference type="Proteomes" id="UP001500622">
    <property type="component" value="Unassembled WGS sequence"/>
</dbReference>
<protein>
    <recommendedName>
        <fullName evidence="7">Sec-independent protein translocase protein TatC</fullName>
    </recommendedName>
</protein>
<organism evidence="8 9">
    <name type="scientific">Georgenia halophila</name>
    <dbReference type="NCBI Taxonomy" id="620889"/>
    <lineage>
        <taxon>Bacteria</taxon>
        <taxon>Bacillati</taxon>
        <taxon>Actinomycetota</taxon>
        <taxon>Actinomycetes</taxon>
        <taxon>Micrococcales</taxon>
        <taxon>Bogoriellaceae</taxon>
        <taxon>Georgenia</taxon>
    </lineage>
</organism>
<evidence type="ECO:0000313" key="8">
    <source>
        <dbReference type="EMBL" id="GAA4425226.1"/>
    </source>
</evidence>
<keyword evidence="5 7" id="KW-0811">Translocation</keyword>
<keyword evidence="7" id="KW-0813">Transport</keyword>
<dbReference type="Pfam" id="PF00902">
    <property type="entry name" value="TatC"/>
    <property type="match status" value="1"/>
</dbReference>
<keyword evidence="6 7" id="KW-0472">Membrane</keyword>
<evidence type="ECO:0000256" key="6">
    <source>
        <dbReference type="ARBA" id="ARBA00023136"/>
    </source>
</evidence>
<keyword evidence="2 7" id="KW-0812">Transmembrane</keyword>